<dbReference type="Pfam" id="PF00226">
    <property type="entry name" value="DnaJ"/>
    <property type="match status" value="1"/>
</dbReference>
<dbReference type="InterPro" id="IPR001623">
    <property type="entry name" value="DnaJ_domain"/>
</dbReference>
<name>A0AAE1W6Y4_9LAMI</name>
<reference evidence="2" key="1">
    <citation type="submission" date="2020-06" db="EMBL/GenBank/DDBJ databases">
        <authorList>
            <person name="Li T."/>
            <person name="Hu X."/>
            <person name="Zhang T."/>
            <person name="Song X."/>
            <person name="Zhang H."/>
            <person name="Dai N."/>
            <person name="Sheng W."/>
            <person name="Hou X."/>
            <person name="Wei L."/>
        </authorList>
    </citation>
    <scope>NUCLEOTIDE SEQUENCE</scope>
    <source>
        <strain evidence="2">K16</strain>
        <tissue evidence="2">Leaf</tissue>
    </source>
</reference>
<feature type="domain" description="J" evidence="1">
    <location>
        <begin position="85"/>
        <end position="199"/>
    </location>
</feature>
<dbReference type="PANTHER" id="PTHR24074">
    <property type="entry name" value="CO-CHAPERONE PROTEIN DJLA"/>
    <property type="match status" value="1"/>
</dbReference>
<dbReference type="AlphaFoldDB" id="A0AAE1W6Y4"/>
<dbReference type="Proteomes" id="UP001289374">
    <property type="component" value="Unassembled WGS sequence"/>
</dbReference>
<dbReference type="PRINTS" id="PR00625">
    <property type="entry name" value="JDOMAIN"/>
</dbReference>
<keyword evidence="3" id="KW-1185">Reference proteome</keyword>
<dbReference type="EMBL" id="JACGWL010000014">
    <property type="protein sequence ID" value="KAK4387764.1"/>
    <property type="molecule type" value="Genomic_DNA"/>
</dbReference>
<comment type="caution">
    <text evidence="2">The sequence shown here is derived from an EMBL/GenBank/DDBJ whole genome shotgun (WGS) entry which is preliminary data.</text>
</comment>
<organism evidence="2 3">
    <name type="scientific">Sesamum angolense</name>
    <dbReference type="NCBI Taxonomy" id="2727404"/>
    <lineage>
        <taxon>Eukaryota</taxon>
        <taxon>Viridiplantae</taxon>
        <taxon>Streptophyta</taxon>
        <taxon>Embryophyta</taxon>
        <taxon>Tracheophyta</taxon>
        <taxon>Spermatophyta</taxon>
        <taxon>Magnoliopsida</taxon>
        <taxon>eudicotyledons</taxon>
        <taxon>Gunneridae</taxon>
        <taxon>Pentapetalae</taxon>
        <taxon>asterids</taxon>
        <taxon>lamiids</taxon>
        <taxon>Lamiales</taxon>
        <taxon>Pedaliaceae</taxon>
        <taxon>Sesamum</taxon>
    </lineage>
</organism>
<dbReference type="SUPFAM" id="SSF46565">
    <property type="entry name" value="Chaperone J-domain"/>
    <property type="match status" value="2"/>
</dbReference>
<evidence type="ECO:0000313" key="2">
    <source>
        <dbReference type="EMBL" id="KAK4387764.1"/>
    </source>
</evidence>
<dbReference type="InterPro" id="IPR036869">
    <property type="entry name" value="J_dom_sf"/>
</dbReference>
<protein>
    <recommendedName>
        <fullName evidence="1">J domain-containing protein</fullName>
    </recommendedName>
</protein>
<evidence type="ECO:0000259" key="1">
    <source>
        <dbReference type="PROSITE" id="PS50076"/>
    </source>
</evidence>
<gene>
    <name evidence="2" type="ORF">Sango_2383000</name>
</gene>
<dbReference type="CDD" id="cd06257">
    <property type="entry name" value="DnaJ"/>
    <property type="match status" value="1"/>
</dbReference>
<dbReference type="SMART" id="SM00271">
    <property type="entry name" value="DnaJ"/>
    <property type="match status" value="1"/>
</dbReference>
<proteinExistence type="predicted"/>
<dbReference type="Gene3D" id="1.10.287.110">
    <property type="entry name" value="DnaJ domain"/>
    <property type="match status" value="1"/>
</dbReference>
<dbReference type="PROSITE" id="PS50076">
    <property type="entry name" value="DNAJ_2"/>
    <property type="match status" value="1"/>
</dbReference>
<reference evidence="2" key="2">
    <citation type="journal article" date="2024" name="Plant">
        <title>Genomic evolution and insights into agronomic trait innovations of Sesamum species.</title>
        <authorList>
            <person name="Miao H."/>
            <person name="Wang L."/>
            <person name="Qu L."/>
            <person name="Liu H."/>
            <person name="Sun Y."/>
            <person name="Le M."/>
            <person name="Wang Q."/>
            <person name="Wei S."/>
            <person name="Zheng Y."/>
            <person name="Lin W."/>
            <person name="Duan Y."/>
            <person name="Cao H."/>
            <person name="Xiong S."/>
            <person name="Wang X."/>
            <person name="Wei L."/>
            <person name="Li C."/>
            <person name="Ma Q."/>
            <person name="Ju M."/>
            <person name="Zhao R."/>
            <person name="Li G."/>
            <person name="Mu C."/>
            <person name="Tian Q."/>
            <person name="Mei H."/>
            <person name="Zhang T."/>
            <person name="Gao T."/>
            <person name="Zhang H."/>
        </authorList>
    </citation>
    <scope>NUCLEOTIDE SEQUENCE</scope>
    <source>
        <strain evidence="2">K16</strain>
    </source>
</reference>
<dbReference type="PROSITE" id="PS00636">
    <property type="entry name" value="DNAJ_1"/>
    <property type="match status" value="1"/>
</dbReference>
<dbReference type="InterPro" id="IPR050817">
    <property type="entry name" value="DjlA_DnaK_co-chaperone"/>
</dbReference>
<accession>A0AAE1W6Y4</accession>
<dbReference type="InterPro" id="IPR018253">
    <property type="entry name" value="DnaJ_domain_CS"/>
</dbReference>
<sequence>MSNLRAICRPQAVLSSTACCYRSVVKVYSVENPKSCVRPPSLSSSSSSVYAVWFGGLGEHGPRGRLNRQRRMVATRASNWTDSKSPYETLELERDADEEQIKVAYRRLAKFYHPDGVEGPSPAERCRAWLSYMHLLSPLLIHFIFMRHDCMLNSLVPSLHIIRGALDEGETAEARFIKIQAAYELLIDEEKRRQYDTDNRVNPMKASQAWMEWLMKKRKAFDQRVIWQLQLGLNNSNVN</sequence>
<evidence type="ECO:0000313" key="3">
    <source>
        <dbReference type="Proteomes" id="UP001289374"/>
    </source>
</evidence>